<accession>F0SE28</accession>
<dbReference type="OrthoDB" id="645138at2"/>
<dbReference type="HOGENOM" id="CLU_1018893_0_0_10"/>
<feature type="region of interest" description="Disordered" evidence="1">
    <location>
        <begin position="1"/>
        <end position="42"/>
    </location>
</feature>
<dbReference type="STRING" id="762903.Pedsa_2406"/>
<evidence type="ECO:0000313" key="3">
    <source>
        <dbReference type="Proteomes" id="UP000000310"/>
    </source>
</evidence>
<gene>
    <name evidence="2" type="ordered locus">Pedsa_2406</name>
</gene>
<protein>
    <submittedName>
        <fullName evidence="2">Uncharacterized protein</fullName>
    </submittedName>
</protein>
<organism evidence="2 3">
    <name type="scientific">Pseudopedobacter saltans (strain ATCC 51119 / DSM 12145 / JCM 21818 / CCUG 39354 / LMG 10337 / NBRC 100064 / NCIMB 13643)</name>
    <name type="common">Pedobacter saltans</name>
    <dbReference type="NCBI Taxonomy" id="762903"/>
    <lineage>
        <taxon>Bacteria</taxon>
        <taxon>Pseudomonadati</taxon>
        <taxon>Bacteroidota</taxon>
        <taxon>Sphingobacteriia</taxon>
        <taxon>Sphingobacteriales</taxon>
        <taxon>Sphingobacteriaceae</taxon>
        <taxon>Pseudopedobacter</taxon>
    </lineage>
</organism>
<dbReference type="AlphaFoldDB" id="F0SE28"/>
<evidence type="ECO:0000256" key="1">
    <source>
        <dbReference type="SAM" id="MobiDB-lite"/>
    </source>
</evidence>
<dbReference type="RefSeq" id="WP_013633439.1">
    <property type="nucleotide sequence ID" value="NC_015177.1"/>
</dbReference>
<dbReference type="Proteomes" id="UP000000310">
    <property type="component" value="Chromosome"/>
</dbReference>
<dbReference type="EMBL" id="CP002545">
    <property type="protein sequence ID" value="ADY52954.1"/>
    <property type="molecule type" value="Genomic_DNA"/>
</dbReference>
<sequence>MAEQEHSLPYSGKSGNRVGYRRGKKYFERKKPKSYQPPAESLKSANEFGVASKASVLLRNAFKDVLLSPFKSDLHNRLSKRFGEILRSGPVVKKGKRKVFDGDPDILKGFEFNKDRHFDGLTLVRLDVVIHDDEVWIHLPPFKWDLTISAPPQAERLRLEVSYSWIDFSDASYFTSKAPPIFLNRAESFNGGKLKIVIRQESEWFLVVMTTICFDYNSSGPLSVIGNKRYQAGRIAEVLHFSDGKVVQHQKNTLESKEEPKSSPDPDIFWEEL</sequence>
<proteinExistence type="predicted"/>
<evidence type="ECO:0000313" key="2">
    <source>
        <dbReference type="EMBL" id="ADY52954.1"/>
    </source>
</evidence>
<reference evidence="2 3" key="1">
    <citation type="journal article" date="2011" name="Stand. Genomic Sci.">
        <title>Complete genome sequence of the gliding, heparinolytic Pedobacter saltans type strain (113).</title>
        <authorList>
            <person name="Liolios K."/>
            <person name="Sikorski J."/>
            <person name="Lu M."/>
            <person name="Nolan M."/>
            <person name="Lapidus A."/>
            <person name="Lucas S."/>
            <person name="Hammon N."/>
            <person name="Deshpande S."/>
            <person name="Cheng J.F."/>
            <person name="Tapia R."/>
            <person name="Han C."/>
            <person name="Goodwin L."/>
            <person name="Pitluck S."/>
            <person name="Huntemann M."/>
            <person name="Ivanova N."/>
            <person name="Pagani I."/>
            <person name="Mavromatis K."/>
            <person name="Ovchinikova G."/>
            <person name="Pati A."/>
            <person name="Chen A."/>
            <person name="Palaniappan K."/>
            <person name="Land M."/>
            <person name="Hauser L."/>
            <person name="Brambilla E.M."/>
            <person name="Kotsyurbenko O."/>
            <person name="Rohde M."/>
            <person name="Tindall B.J."/>
            <person name="Abt B."/>
            <person name="Goker M."/>
            <person name="Detter J.C."/>
            <person name="Woyke T."/>
            <person name="Bristow J."/>
            <person name="Eisen J.A."/>
            <person name="Markowitz V."/>
            <person name="Hugenholtz P."/>
            <person name="Klenk H.P."/>
            <person name="Kyrpides N.C."/>
        </authorList>
    </citation>
    <scope>NUCLEOTIDE SEQUENCE [LARGE SCALE GENOMIC DNA]</scope>
    <source>
        <strain evidence="3">ATCC 51119 / DSM 12145 / JCM 21818 / LMG 10337 / NBRC 100064 / NCIMB 13643</strain>
    </source>
</reference>
<dbReference type="KEGG" id="psn:Pedsa_2406"/>
<name>F0SE28_PSESL</name>
<feature type="compositionally biased region" description="Basic residues" evidence="1">
    <location>
        <begin position="19"/>
        <end position="33"/>
    </location>
</feature>
<keyword evidence="3" id="KW-1185">Reference proteome</keyword>
<reference evidence="3" key="2">
    <citation type="submission" date="2011-02" db="EMBL/GenBank/DDBJ databases">
        <title>The complete genome of Pedobacter saltans DSM 12145.</title>
        <authorList>
            <consortium name="US DOE Joint Genome Institute (JGI-PGF)"/>
            <person name="Lucas S."/>
            <person name="Copeland A."/>
            <person name="Lapidus A."/>
            <person name="Bruce D."/>
            <person name="Goodwin L."/>
            <person name="Pitluck S."/>
            <person name="Kyrpides N."/>
            <person name="Mavromatis K."/>
            <person name="Pagani I."/>
            <person name="Ivanova N."/>
            <person name="Ovchinnikova G."/>
            <person name="Lu M."/>
            <person name="Detter J.C."/>
            <person name="Han C."/>
            <person name="Land M."/>
            <person name="Hauser L."/>
            <person name="Markowitz V."/>
            <person name="Cheng J.-F."/>
            <person name="Hugenholtz P."/>
            <person name="Woyke T."/>
            <person name="Wu D."/>
            <person name="Tindall B."/>
            <person name="Pomrenke H.G."/>
            <person name="Brambilla E."/>
            <person name="Klenk H.-P."/>
            <person name="Eisen J.A."/>
        </authorList>
    </citation>
    <scope>NUCLEOTIDE SEQUENCE [LARGE SCALE GENOMIC DNA]</scope>
    <source>
        <strain evidence="3">ATCC 51119 / DSM 12145 / JCM 21818 / LMG 10337 / NBRC 100064 / NCIMB 13643</strain>
    </source>
</reference>